<dbReference type="InterPro" id="IPR006295">
    <property type="entry name" value="DNA_primase_DnaG"/>
</dbReference>
<comment type="caution">
    <text evidence="15">The sequence shown here is derived from an EMBL/GenBank/DDBJ whole genome shotgun (WGS) entry which is preliminary data.</text>
</comment>
<comment type="function">
    <text evidence="12">RNA polymerase that catalyzes the synthesis of short RNA molecules used as primers for DNA polymerase during DNA replication.</text>
</comment>
<evidence type="ECO:0000256" key="7">
    <source>
        <dbReference type="ARBA" id="ARBA00022771"/>
    </source>
</evidence>
<evidence type="ECO:0000256" key="13">
    <source>
        <dbReference type="SAM" id="MobiDB-lite"/>
    </source>
</evidence>
<dbReference type="InterPro" id="IPR036977">
    <property type="entry name" value="DNA_primase_Znf_CHC2"/>
</dbReference>
<comment type="catalytic activity">
    <reaction evidence="12">
        <text>ssDNA + n NTP = ssDNA/pppN(pN)n-1 hybrid + (n-1) diphosphate.</text>
        <dbReference type="EC" id="2.7.7.101"/>
    </reaction>
</comment>
<dbReference type="Pfam" id="PF13662">
    <property type="entry name" value="Toprim_4"/>
    <property type="match status" value="1"/>
</dbReference>
<dbReference type="EMBL" id="JBHSGF010000005">
    <property type="protein sequence ID" value="MFC4555241.1"/>
    <property type="molecule type" value="Genomic_DNA"/>
</dbReference>
<keyword evidence="3 12" id="KW-0808">Transferase</keyword>
<keyword evidence="16" id="KW-1185">Reference proteome</keyword>
<dbReference type="Pfam" id="PF10410">
    <property type="entry name" value="DnaB_bind"/>
    <property type="match status" value="1"/>
</dbReference>
<feature type="zinc finger region" description="CHC2-type" evidence="12">
    <location>
        <begin position="41"/>
        <end position="65"/>
    </location>
</feature>
<keyword evidence="6 12" id="KW-0479">Metal-binding</keyword>
<evidence type="ECO:0000256" key="11">
    <source>
        <dbReference type="ARBA" id="ARBA00023163"/>
    </source>
</evidence>
<dbReference type="InterPro" id="IPR006171">
    <property type="entry name" value="TOPRIM_dom"/>
</dbReference>
<name>A0ABV9D911_9MICO</name>
<dbReference type="PANTHER" id="PTHR30313">
    <property type="entry name" value="DNA PRIMASE"/>
    <property type="match status" value="1"/>
</dbReference>
<keyword evidence="4 12" id="KW-0548">Nucleotidyltransferase</keyword>
<evidence type="ECO:0000256" key="4">
    <source>
        <dbReference type="ARBA" id="ARBA00022695"/>
    </source>
</evidence>
<dbReference type="Pfam" id="PF01807">
    <property type="entry name" value="Zn_ribbon_DnaG"/>
    <property type="match status" value="1"/>
</dbReference>
<dbReference type="Gene3D" id="3.90.580.10">
    <property type="entry name" value="Zinc finger, CHC2-type domain"/>
    <property type="match status" value="1"/>
</dbReference>
<gene>
    <name evidence="12 15" type="primary">dnaG</name>
    <name evidence="15" type="ORF">ACFO3F_08260</name>
</gene>
<accession>A0ABV9D911</accession>
<dbReference type="SMART" id="SM00400">
    <property type="entry name" value="ZnF_CHCC"/>
    <property type="match status" value="1"/>
</dbReference>
<evidence type="ECO:0000256" key="6">
    <source>
        <dbReference type="ARBA" id="ARBA00022723"/>
    </source>
</evidence>
<comment type="similarity">
    <text evidence="12">Belongs to the DnaG primase family.</text>
</comment>
<feature type="compositionally biased region" description="Gly residues" evidence="13">
    <location>
        <begin position="457"/>
        <end position="469"/>
    </location>
</feature>
<dbReference type="InterPro" id="IPR034151">
    <property type="entry name" value="TOPRIM_DnaG_bac"/>
</dbReference>
<dbReference type="InterPro" id="IPR019475">
    <property type="entry name" value="DNA_primase_DnaB-bd"/>
</dbReference>
<evidence type="ECO:0000256" key="2">
    <source>
        <dbReference type="ARBA" id="ARBA00022515"/>
    </source>
</evidence>
<feature type="compositionally biased region" description="Basic and acidic residues" evidence="13">
    <location>
        <begin position="472"/>
        <end position="488"/>
    </location>
</feature>
<dbReference type="RefSeq" id="WP_122823710.1">
    <property type="nucleotide sequence ID" value="NZ_CP033325.1"/>
</dbReference>
<keyword evidence="5 12" id="KW-0235">DNA replication</keyword>
<evidence type="ECO:0000256" key="3">
    <source>
        <dbReference type="ARBA" id="ARBA00022679"/>
    </source>
</evidence>
<keyword evidence="8 12" id="KW-0862">Zinc</keyword>
<evidence type="ECO:0000259" key="14">
    <source>
        <dbReference type="PROSITE" id="PS50880"/>
    </source>
</evidence>
<keyword evidence="7 12" id="KW-0863">Zinc-finger</keyword>
<evidence type="ECO:0000256" key="1">
    <source>
        <dbReference type="ARBA" id="ARBA00022478"/>
    </source>
</evidence>
<comment type="cofactor">
    <cofactor evidence="12">
        <name>Zn(2+)</name>
        <dbReference type="ChEBI" id="CHEBI:29105"/>
    </cofactor>
    <text evidence="12">Binds 1 zinc ion per monomer.</text>
</comment>
<dbReference type="PROSITE" id="PS50880">
    <property type="entry name" value="TOPRIM"/>
    <property type="match status" value="1"/>
</dbReference>
<evidence type="ECO:0000313" key="16">
    <source>
        <dbReference type="Proteomes" id="UP001595955"/>
    </source>
</evidence>
<organism evidence="15 16">
    <name type="scientific">Georgenia faecalis</name>
    <dbReference type="NCBI Taxonomy" id="2483799"/>
    <lineage>
        <taxon>Bacteria</taxon>
        <taxon>Bacillati</taxon>
        <taxon>Actinomycetota</taxon>
        <taxon>Actinomycetes</taxon>
        <taxon>Micrococcales</taxon>
        <taxon>Bogoriellaceae</taxon>
        <taxon>Georgenia</taxon>
    </lineage>
</organism>
<reference evidence="16" key="1">
    <citation type="journal article" date="2019" name="Int. J. Syst. Evol. Microbiol.">
        <title>The Global Catalogue of Microorganisms (GCM) 10K type strain sequencing project: providing services to taxonomists for standard genome sequencing and annotation.</title>
        <authorList>
            <consortium name="The Broad Institute Genomics Platform"/>
            <consortium name="The Broad Institute Genome Sequencing Center for Infectious Disease"/>
            <person name="Wu L."/>
            <person name="Ma J."/>
        </authorList>
    </citation>
    <scope>NUCLEOTIDE SEQUENCE [LARGE SCALE GENOMIC DNA]</scope>
    <source>
        <strain evidence="16">JCM 3369</strain>
    </source>
</reference>
<dbReference type="Gene3D" id="3.40.1360.10">
    <property type="match status" value="1"/>
</dbReference>
<dbReference type="InterPro" id="IPR030846">
    <property type="entry name" value="DnaG_bac"/>
</dbReference>
<dbReference type="InterPro" id="IPR002694">
    <property type="entry name" value="Znf_CHC2"/>
</dbReference>
<comment type="subunit">
    <text evidence="12">Monomer. Interacts with DnaB.</text>
</comment>
<evidence type="ECO:0000256" key="5">
    <source>
        <dbReference type="ARBA" id="ARBA00022705"/>
    </source>
</evidence>
<feature type="domain" description="Toprim" evidence="14">
    <location>
        <begin position="262"/>
        <end position="360"/>
    </location>
</feature>
<keyword evidence="9" id="KW-0460">Magnesium</keyword>
<keyword evidence="2 12" id="KW-0639">Primosome</keyword>
<evidence type="ECO:0000256" key="9">
    <source>
        <dbReference type="ARBA" id="ARBA00022842"/>
    </source>
</evidence>
<dbReference type="InterPro" id="IPR013173">
    <property type="entry name" value="DNA_primase_DnaG_DnaB-bd_dom"/>
</dbReference>
<dbReference type="NCBIfam" id="TIGR01391">
    <property type="entry name" value="dnaG"/>
    <property type="match status" value="1"/>
</dbReference>
<keyword evidence="10 12" id="KW-0238">DNA-binding</keyword>
<feature type="compositionally biased region" description="Basic and acidic residues" evidence="13">
    <location>
        <begin position="529"/>
        <end position="542"/>
    </location>
</feature>
<evidence type="ECO:0000256" key="12">
    <source>
        <dbReference type="HAMAP-Rule" id="MF_00974"/>
    </source>
</evidence>
<comment type="domain">
    <text evidence="12">Contains an N-terminal zinc-binding domain, a central core domain that contains the primase activity, and a C-terminal DnaB-binding domain.</text>
</comment>
<dbReference type="HAMAP" id="MF_00974">
    <property type="entry name" value="DNA_primase_DnaG"/>
    <property type="match status" value="1"/>
</dbReference>
<evidence type="ECO:0000256" key="10">
    <source>
        <dbReference type="ARBA" id="ARBA00023125"/>
    </source>
</evidence>
<dbReference type="InterPro" id="IPR050219">
    <property type="entry name" value="DnaG_primase"/>
</dbReference>
<keyword evidence="1 12" id="KW-0240">DNA-directed RNA polymerase</keyword>
<evidence type="ECO:0000256" key="8">
    <source>
        <dbReference type="ARBA" id="ARBA00022833"/>
    </source>
</evidence>
<sequence>MAGLIKREDVAAVRERARIDEIVGAHVTLKPAGVGSMKGLCPFHDERTPSFHVRPQLGLWHCFGCDEGGDVISFVQKIDHLPFSEAVEHLAGRVGIQLRYEDGGSTRPANEHGRRQRLLDAHRVAEEYFREQISTPEAQIARTFLTERSFDRAAADMFGVGYAPQGWDHLLRHLRGRGFTEPELIASGLVSQGNRGVYDRFRGRLIWPIRDITGDTIGFGARRLHEDDQGPKYLNTPETPIYKKSQVLYGLDLAKRAIAKDKRVVVVEGYTDVMAAHLSGVGTAIATCGTAFGSDHVRIVRRLLGDSADAAAGVILASGSARGGEIIFTFDGDAAGQKAALRAFNEDQNFASQTFVAVEPTGLDPCDLRIQRGEGAVRDLVASRQPLFAFAIRSVLAQVDLDTAEGRVAGLRVAAPVVAGIRDHALRSEYARELAGWLGMDEASVRRAVAAAARASGGPGGSGQGGGSRPDGSTRSESGRPDGARRADGGGYGQGGSGQGSRGGGSRDGGPRDRGGSYGADSRGYGRQGGRDNADSGGDRRGGQSMPGRPGREDPVGRLERQVLEVVLQLPMHAVGAGFDGLAPDTFTVPAYRAVHDAIRAAGGTAAFGAELERVSAELGHDRATAHAASWWAEQVRENAVGPVAGVITELAVAPLPEDRPEALGAYARGVLLALIEMGVTRQIADLKGRLQRTEPTDPTYGEVFAELVALESRRRALRVEE</sequence>
<dbReference type="SMART" id="SM00493">
    <property type="entry name" value="TOPRIM"/>
    <property type="match status" value="1"/>
</dbReference>
<dbReference type="InterPro" id="IPR013264">
    <property type="entry name" value="DNAG_N"/>
</dbReference>
<dbReference type="SUPFAM" id="SSF57783">
    <property type="entry name" value="Zinc beta-ribbon"/>
    <property type="match status" value="1"/>
</dbReference>
<protein>
    <recommendedName>
        <fullName evidence="12">DNA primase</fullName>
        <ecNumber evidence="12">2.7.7.101</ecNumber>
    </recommendedName>
</protein>
<dbReference type="SUPFAM" id="SSF56731">
    <property type="entry name" value="DNA primase core"/>
    <property type="match status" value="1"/>
</dbReference>
<dbReference type="PANTHER" id="PTHR30313:SF2">
    <property type="entry name" value="DNA PRIMASE"/>
    <property type="match status" value="1"/>
</dbReference>
<dbReference type="Pfam" id="PF08275">
    <property type="entry name" value="DNAG_N"/>
    <property type="match status" value="1"/>
</dbReference>
<dbReference type="CDD" id="cd03364">
    <property type="entry name" value="TOPRIM_DnaG_primases"/>
    <property type="match status" value="1"/>
</dbReference>
<keyword evidence="11 12" id="KW-0804">Transcription</keyword>
<dbReference type="InterPro" id="IPR037068">
    <property type="entry name" value="DNA_primase_core_N_sf"/>
</dbReference>
<dbReference type="Proteomes" id="UP001595955">
    <property type="component" value="Unassembled WGS sequence"/>
</dbReference>
<feature type="region of interest" description="Disordered" evidence="13">
    <location>
        <begin position="451"/>
        <end position="557"/>
    </location>
</feature>
<dbReference type="Gene3D" id="3.90.980.10">
    <property type="entry name" value="DNA primase, catalytic core, N-terminal domain"/>
    <property type="match status" value="1"/>
</dbReference>
<feature type="compositionally biased region" description="Gly residues" evidence="13">
    <location>
        <begin position="489"/>
        <end position="508"/>
    </location>
</feature>
<dbReference type="Pfam" id="PF08278">
    <property type="entry name" value="DnaG_DnaB_bind"/>
    <property type="match status" value="1"/>
</dbReference>
<proteinExistence type="inferred from homology"/>
<evidence type="ECO:0000313" key="15">
    <source>
        <dbReference type="EMBL" id="MFC4555241.1"/>
    </source>
</evidence>
<dbReference type="EC" id="2.7.7.101" evidence="12"/>